<organism evidence="2 3">
    <name type="scientific">Actinomycetospora cinnamomea</name>
    <dbReference type="NCBI Taxonomy" id="663609"/>
    <lineage>
        <taxon>Bacteria</taxon>
        <taxon>Bacillati</taxon>
        <taxon>Actinomycetota</taxon>
        <taxon>Actinomycetes</taxon>
        <taxon>Pseudonocardiales</taxon>
        <taxon>Pseudonocardiaceae</taxon>
        <taxon>Actinomycetospora</taxon>
    </lineage>
</organism>
<name>A0A2U1F8D4_9PSEU</name>
<dbReference type="SUPFAM" id="SSF54427">
    <property type="entry name" value="NTF2-like"/>
    <property type="match status" value="1"/>
</dbReference>
<gene>
    <name evidence="2" type="ORF">C8D89_10846</name>
</gene>
<accession>A0A2U1F8D4</accession>
<proteinExistence type="predicted"/>
<reference evidence="2 3" key="1">
    <citation type="submission" date="2018-04" db="EMBL/GenBank/DDBJ databases">
        <title>Genomic Encyclopedia of Type Strains, Phase IV (KMG-IV): sequencing the most valuable type-strain genomes for metagenomic binning, comparative biology and taxonomic classification.</title>
        <authorList>
            <person name="Goeker M."/>
        </authorList>
    </citation>
    <scope>NUCLEOTIDE SEQUENCE [LARGE SCALE GENOMIC DNA]</scope>
    <source>
        <strain evidence="2 3">DSM 45771</strain>
    </source>
</reference>
<comment type="caution">
    <text evidence="2">The sequence shown here is derived from an EMBL/GenBank/DDBJ whole genome shotgun (WGS) entry which is preliminary data.</text>
</comment>
<dbReference type="InterPro" id="IPR027843">
    <property type="entry name" value="DUF4440"/>
</dbReference>
<evidence type="ECO:0000313" key="2">
    <source>
        <dbReference type="EMBL" id="PVZ08453.1"/>
    </source>
</evidence>
<dbReference type="RefSeq" id="WP_207787258.1">
    <property type="nucleotide sequence ID" value="NZ_QEKW01000008.1"/>
</dbReference>
<dbReference type="EMBL" id="QEKW01000008">
    <property type="protein sequence ID" value="PVZ08453.1"/>
    <property type="molecule type" value="Genomic_DNA"/>
</dbReference>
<dbReference type="Gene3D" id="3.10.450.50">
    <property type="match status" value="1"/>
</dbReference>
<sequence>MTTTELVERYFATAVDDDVERYVALFADDAVVVDDGGRRDDLRAWRRDVPAVTYDVEAIEPGEGVAHADAVVAGDFPGSPVRLDFAFAFDADGRITALTIRPRAAT</sequence>
<evidence type="ECO:0000259" key="1">
    <source>
        <dbReference type="Pfam" id="PF14534"/>
    </source>
</evidence>
<feature type="domain" description="DUF4440" evidence="1">
    <location>
        <begin position="5"/>
        <end position="66"/>
    </location>
</feature>
<evidence type="ECO:0000313" key="3">
    <source>
        <dbReference type="Proteomes" id="UP000245639"/>
    </source>
</evidence>
<dbReference type="AlphaFoldDB" id="A0A2U1F8D4"/>
<dbReference type="Pfam" id="PF14534">
    <property type="entry name" value="DUF4440"/>
    <property type="match status" value="1"/>
</dbReference>
<keyword evidence="3" id="KW-1185">Reference proteome</keyword>
<protein>
    <submittedName>
        <fullName evidence="2">Uncharacterized protein DUF4440</fullName>
    </submittedName>
</protein>
<dbReference type="InterPro" id="IPR032710">
    <property type="entry name" value="NTF2-like_dom_sf"/>
</dbReference>
<dbReference type="Proteomes" id="UP000245639">
    <property type="component" value="Unassembled WGS sequence"/>
</dbReference>